<protein>
    <submittedName>
        <fullName evidence="1">Uncharacterized protein</fullName>
    </submittedName>
</protein>
<reference evidence="1" key="1">
    <citation type="submission" date="2021-05" db="EMBL/GenBank/DDBJ databases">
        <authorList>
            <person name="Pan Q."/>
            <person name="Jouanno E."/>
            <person name="Zahm M."/>
            <person name="Klopp C."/>
            <person name="Cabau C."/>
            <person name="Louis A."/>
            <person name="Berthelot C."/>
            <person name="Parey E."/>
            <person name="Roest Crollius H."/>
            <person name="Montfort J."/>
            <person name="Robinson-Rechavi M."/>
            <person name="Bouchez O."/>
            <person name="Lampietro C."/>
            <person name="Lopez Roques C."/>
            <person name="Donnadieu C."/>
            <person name="Postlethwait J."/>
            <person name="Bobe J."/>
            <person name="Dillon D."/>
            <person name="Chandos A."/>
            <person name="von Hippel F."/>
            <person name="Guiguen Y."/>
        </authorList>
    </citation>
    <scope>NUCLEOTIDE SEQUENCE</scope>
    <source>
        <strain evidence="1">YG-Jan2019</strain>
    </source>
</reference>
<evidence type="ECO:0000313" key="2">
    <source>
        <dbReference type="Proteomes" id="UP001157502"/>
    </source>
</evidence>
<sequence length="101" mass="11321">MSCSSDTTSSSLYFNTGMNLSISNPWTRLTAQKNCCYLHKKPATRSRCLFWPCRSPFFSIYCPHPTAISQAVLDNHCPVEPPSDTTYSAVITLPLIFPVEQ</sequence>
<keyword evidence="2" id="KW-1185">Reference proteome</keyword>
<evidence type="ECO:0000313" key="1">
    <source>
        <dbReference type="EMBL" id="KAJ8014837.1"/>
    </source>
</evidence>
<accession>A0ACC2HFT8</accession>
<proteinExistence type="predicted"/>
<organism evidence="1 2">
    <name type="scientific">Dallia pectoralis</name>
    <name type="common">Alaska blackfish</name>
    <dbReference type="NCBI Taxonomy" id="75939"/>
    <lineage>
        <taxon>Eukaryota</taxon>
        <taxon>Metazoa</taxon>
        <taxon>Chordata</taxon>
        <taxon>Craniata</taxon>
        <taxon>Vertebrata</taxon>
        <taxon>Euteleostomi</taxon>
        <taxon>Actinopterygii</taxon>
        <taxon>Neopterygii</taxon>
        <taxon>Teleostei</taxon>
        <taxon>Protacanthopterygii</taxon>
        <taxon>Esociformes</taxon>
        <taxon>Umbridae</taxon>
        <taxon>Dallia</taxon>
    </lineage>
</organism>
<name>A0ACC2HFT8_DALPE</name>
<comment type="caution">
    <text evidence="1">The sequence shown here is derived from an EMBL/GenBank/DDBJ whole genome shotgun (WGS) entry which is preliminary data.</text>
</comment>
<dbReference type="EMBL" id="CM055729">
    <property type="protein sequence ID" value="KAJ8014837.1"/>
    <property type="molecule type" value="Genomic_DNA"/>
</dbReference>
<dbReference type="Proteomes" id="UP001157502">
    <property type="component" value="Chromosome 2"/>
</dbReference>
<gene>
    <name evidence="1" type="ORF">DPEC_G00019910</name>
</gene>